<dbReference type="InterPro" id="IPR038881">
    <property type="entry name" value="Yae1-like"/>
</dbReference>
<dbReference type="GO" id="GO:0005634">
    <property type="term" value="C:nucleus"/>
    <property type="evidence" value="ECO:0007669"/>
    <property type="project" value="UniProtKB-SubCell"/>
</dbReference>
<dbReference type="PANTHER" id="PTHR18829">
    <property type="entry name" value="PROTEIN YAE1 HOMOLOG"/>
    <property type="match status" value="1"/>
</dbReference>
<dbReference type="GO" id="GO:0005737">
    <property type="term" value="C:cytoplasm"/>
    <property type="evidence" value="ECO:0007669"/>
    <property type="project" value="UniProtKB-SubCell"/>
</dbReference>
<evidence type="ECO:0000313" key="6">
    <source>
        <dbReference type="EMBL" id="EFX71228.1"/>
    </source>
</evidence>
<keyword evidence="3" id="KW-0963">Cytoplasm</keyword>
<dbReference type="PhylomeDB" id="E9HAP8"/>
<accession>E9HAP8</accession>
<dbReference type="HOGENOM" id="CLU_2361868_0_0_1"/>
<organism evidence="6 7">
    <name type="scientific">Daphnia pulex</name>
    <name type="common">Water flea</name>
    <dbReference type="NCBI Taxonomy" id="6669"/>
    <lineage>
        <taxon>Eukaryota</taxon>
        <taxon>Metazoa</taxon>
        <taxon>Ecdysozoa</taxon>
        <taxon>Arthropoda</taxon>
        <taxon>Crustacea</taxon>
        <taxon>Branchiopoda</taxon>
        <taxon>Diplostraca</taxon>
        <taxon>Cladocera</taxon>
        <taxon>Anomopoda</taxon>
        <taxon>Daphniidae</taxon>
        <taxon>Daphnia</taxon>
    </lineage>
</organism>
<proteinExistence type="predicted"/>
<name>E9HAP8_DAPPU</name>
<dbReference type="OrthoDB" id="20086at2759"/>
<reference evidence="6 7" key="1">
    <citation type="journal article" date="2011" name="Science">
        <title>The ecoresponsive genome of Daphnia pulex.</title>
        <authorList>
            <person name="Colbourne J.K."/>
            <person name="Pfrender M.E."/>
            <person name="Gilbert D."/>
            <person name="Thomas W.K."/>
            <person name="Tucker A."/>
            <person name="Oakley T.H."/>
            <person name="Tokishita S."/>
            <person name="Aerts A."/>
            <person name="Arnold G.J."/>
            <person name="Basu M.K."/>
            <person name="Bauer D.J."/>
            <person name="Caceres C.E."/>
            <person name="Carmel L."/>
            <person name="Casola C."/>
            <person name="Choi J.H."/>
            <person name="Detter J.C."/>
            <person name="Dong Q."/>
            <person name="Dusheyko S."/>
            <person name="Eads B.D."/>
            <person name="Frohlich T."/>
            <person name="Geiler-Samerotte K.A."/>
            <person name="Gerlach D."/>
            <person name="Hatcher P."/>
            <person name="Jogdeo S."/>
            <person name="Krijgsveld J."/>
            <person name="Kriventseva E.V."/>
            <person name="Kultz D."/>
            <person name="Laforsch C."/>
            <person name="Lindquist E."/>
            <person name="Lopez J."/>
            <person name="Manak J.R."/>
            <person name="Muller J."/>
            <person name="Pangilinan J."/>
            <person name="Patwardhan R.P."/>
            <person name="Pitluck S."/>
            <person name="Pritham E.J."/>
            <person name="Rechtsteiner A."/>
            <person name="Rho M."/>
            <person name="Rogozin I.B."/>
            <person name="Sakarya O."/>
            <person name="Salamov A."/>
            <person name="Schaack S."/>
            <person name="Shapiro H."/>
            <person name="Shiga Y."/>
            <person name="Skalitzky C."/>
            <person name="Smith Z."/>
            <person name="Souvorov A."/>
            <person name="Sung W."/>
            <person name="Tang Z."/>
            <person name="Tsuchiya D."/>
            <person name="Tu H."/>
            <person name="Vos H."/>
            <person name="Wang M."/>
            <person name="Wolf Y.I."/>
            <person name="Yamagata H."/>
            <person name="Yamada T."/>
            <person name="Ye Y."/>
            <person name="Shaw J.R."/>
            <person name="Andrews J."/>
            <person name="Crease T.J."/>
            <person name="Tang H."/>
            <person name="Lucas S.M."/>
            <person name="Robertson H.M."/>
            <person name="Bork P."/>
            <person name="Koonin E.V."/>
            <person name="Zdobnov E.M."/>
            <person name="Grigoriev I.V."/>
            <person name="Lynch M."/>
            <person name="Boore J.L."/>
        </authorList>
    </citation>
    <scope>NUCLEOTIDE SEQUENCE [LARGE SCALE GENOMIC DNA]</scope>
</reference>
<evidence type="ECO:0000256" key="3">
    <source>
        <dbReference type="ARBA" id="ARBA00022490"/>
    </source>
</evidence>
<dbReference type="EMBL" id="GL732612">
    <property type="protein sequence ID" value="EFX71228.1"/>
    <property type="molecule type" value="Genomic_DNA"/>
</dbReference>
<evidence type="ECO:0000259" key="5">
    <source>
        <dbReference type="Pfam" id="PF09811"/>
    </source>
</evidence>
<protein>
    <recommendedName>
        <fullName evidence="5">Essential protein Yae1 N-terminal domain-containing protein</fullName>
    </recommendedName>
</protein>
<evidence type="ECO:0000256" key="1">
    <source>
        <dbReference type="ARBA" id="ARBA00004123"/>
    </source>
</evidence>
<comment type="subcellular location">
    <subcellularLocation>
        <location evidence="2">Cytoplasm</location>
    </subcellularLocation>
    <subcellularLocation>
        <location evidence="1">Nucleus</location>
    </subcellularLocation>
</comment>
<keyword evidence="7" id="KW-1185">Reference proteome</keyword>
<dbReference type="KEGG" id="dpx:DAPPUDRAFT_309156"/>
<sequence length="96" mass="10527">MENADSDSDDGNVSKLTWNKLQNACHSQGYLEGLTEGKERKLQEGFDQGYLAGIQQSQRLAEVKGFLSAIMLKNSSDVQLSDKFKTAIAAINNDSN</sequence>
<gene>
    <name evidence="6" type="ORF">DAPPUDRAFT_309156</name>
</gene>
<dbReference type="InterPro" id="IPR019191">
    <property type="entry name" value="Essential_protein_Yae1_N"/>
</dbReference>
<evidence type="ECO:0000313" key="7">
    <source>
        <dbReference type="Proteomes" id="UP000000305"/>
    </source>
</evidence>
<dbReference type="AlphaFoldDB" id="E9HAP8"/>
<dbReference type="STRING" id="6669.E9HAP8"/>
<evidence type="ECO:0000256" key="2">
    <source>
        <dbReference type="ARBA" id="ARBA00004496"/>
    </source>
</evidence>
<dbReference type="PANTHER" id="PTHR18829:SF0">
    <property type="entry name" value="PROTEIN YAE1 HOMOLOG"/>
    <property type="match status" value="1"/>
</dbReference>
<evidence type="ECO:0000256" key="4">
    <source>
        <dbReference type="ARBA" id="ARBA00023242"/>
    </source>
</evidence>
<keyword evidence="4" id="KW-0539">Nucleus</keyword>
<dbReference type="Pfam" id="PF09811">
    <property type="entry name" value="Yae1_N"/>
    <property type="match status" value="1"/>
</dbReference>
<dbReference type="InParanoid" id="E9HAP8"/>
<feature type="domain" description="Essential protein Yae1 N-terminal" evidence="5">
    <location>
        <begin position="29"/>
        <end position="67"/>
    </location>
</feature>
<dbReference type="Proteomes" id="UP000000305">
    <property type="component" value="Unassembled WGS sequence"/>
</dbReference>